<dbReference type="Gene3D" id="3.40.640.10">
    <property type="entry name" value="Type I PLP-dependent aspartate aminotransferase-like (Major domain)"/>
    <property type="match status" value="1"/>
</dbReference>
<dbReference type="Proteomes" id="UP000288716">
    <property type="component" value="Unassembled WGS sequence"/>
</dbReference>
<keyword evidence="5" id="KW-0808">Transferase</keyword>
<dbReference type="GO" id="GO:0030170">
    <property type="term" value="F:pyridoxal phosphate binding"/>
    <property type="evidence" value="ECO:0007669"/>
    <property type="project" value="InterPro"/>
</dbReference>
<dbReference type="CDD" id="cd00609">
    <property type="entry name" value="AAT_like"/>
    <property type="match status" value="1"/>
</dbReference>
<dbReference type="GO" id="GO:0016212">
    <property type="term" value="F:kynurenine-oxoglutarate transaminase activity"/>
    <property type="evidence" value="ECO:0007669"/>
    <property type="project" value="UniProtKB-EC"/>
</dbReference>
<comment type="subunit">
    <text evidence="2">Homodimer.</text>
</comment>
<dbReference type="FunFam" id="3.90.1150.10:FF:000275">
    <property type="entry name" value="kynurenine--oxoglutarate transaminase 1"/>
    <property type="match status" value="1"/>
</dbReference>
<dbReference type="GO" id="GO:0070189">
    <property type="term" value="P:kynurenine metabolic process"/>
    <property type="evidence" value="ECO:0007669"/>
    <property type="project" value="UniProtKB-ARBA"/>
</dbReference>
<feature type="non-terminal residue" evidence="11">
    <location>
        <position position="189"/>
    </location>
</feature>
<comment type="pathway">
    <text evidence="8">Amino-acid degradation; L-kynurenine degradation; kynurenate from L-kynurenine: step 1/2.</text>
</comment>
<evidence type="ECO:0000256" key="9">
    <source>
        <dbReference type="ARBA" id="ARBA00049325"/>
    </source>
</evidence>
<dbReference type="InterPro" id="IPR015424">
    <property type="entry name" value="PyrdxlP-dep_Trfase"/>
</dbReference>
<protein>
    <recommendedName>
        <fullName evidence="3">kynurenine--oxoglutarate transaminase</fullName>
        <ecNumber evidence="3">2.6.1.7</ecNumber>
    </recommendedName>
</protein>
<feature type="domain" description="Aminotransferase class I/classII large" evidence="10">
    <location>
        <begin position="31"/>
        <end position="189"/>
    </location>
</feature>
<evidence type="ECO:0000313" key="12">
    <source>
        <dbReference type="Proteomes" id="UP000288716"/>
    </source>
</evidence>
<dbReference type="GO" id="GO:0005739">
    <property type="term" value="C:mitochondrion"/>
    <property type="evidence" value="ECO:0007669"/>
    <property type="project" value="TreeGrafter"/>
</dbReference>
<accession>A0A443RZU7</accession>
<evidence type="ECO:0000256" key="6">
    <source>
        <dbReference type="ARBA" id="ARBA00022898"/>
    </source>
</evidence>
<gene>
    <name evidence="11" type="ORF">B4U80_06040</name>
</gene>
<dbReference type="SUPFAM" id="SSF53383">
    <property type="entry name" value="PLP-dependent transferases"/>
    <property type="match status" value="1"/>
</dbReference>
<name>A0A443RZU7_9ACAR</name>
<dbReference type="STRING" id="299467.A0A443RZU7"/>
<dbReference type="OrthoDB" id="6509745at2759"/>
<keyword evidence="12" id="KW-1185">Reference proteome</keyword>
<keyword evidence="7" id="KW-0456">Lyase</keyword>
<dbReference type="Pfam" id="PF00155">
    <property type="entry name" value="Aminotran_1_2"/>
    <property type="match status" value="1"/>
</dbReference>
<evidence type="ECO:0000256" key="8">
    <source>
        <dbReference type="ARBA" id="ARBA00024016"/>
    </source>
</evidence>
<dbReference type="EMBL" id="NCKV01015510">
    <property type="protein sequence ID" value="RWS20784.1"/>
    <property type="molecule type" value="Genomic_DNA"/>
</dbReference>
<keyword evidence="6" id="KW-0663">Pyridoxal phosphate</keyword>
<dbReference type="VEuPathDB" id="VectorBase:LDEU011256"/>
<evidence type="ECO:0000256" key="4">
    <source>
        <dbReference type="ARBA" id="ARBA00022576"/>
    </source>
</evidence>
<dbReference type="Gene3D" id="3.90.1150.10">
    <property type="entry name" value="Aspartate Aminotransferase, domain 1"/>
    <property type="match status" value="1"/>
</dbReference>
<keyword evidence="4" id="KW-0032">Aminotransferase</keyword>
<dbReference type="InterPro" id="IPR015421">
    <property type="entry name" value="PyrdxlP-dep_Trfase_major"/>
</dbReference>
<evidence type="ECO:0000256" key="1">
    <source>
        <dbReference type="ARBA" id="ARBA00001933"/>
    </source>
</evidence>
<evidence type="ECO:0000256" key="2">
    <source>
        <dbReference type="ARBA" id="ARBA00011738"/>
    </source>
</evidence>
<dbReference type="PANTHER" id="PTHR43807">
    <property type="entry name" value="FI04487P"/>
    <property type="match status" value="1"/>
</dbReference>
<proteinExistence type="predicted"/>
<reference evidence="11 12" key="1">
    <citation type="journal article" date="2018" name="Gigascience">
        <title>Genomes of trombidid mites reveal novel predicted allergens and laterally-transferred genes associated with secondary metabolism.</title>
        <authorList>
            <person name="Dong X."/>
            <person name="Chaisiri K."/>
            <person name="Xia D."/>
            <person name="Armstrong S.D."/>
            <person name="Fang Y."/>
            <person name="Donnelly M.J."/>
            <person name="Kadowaki T."/>
            <person name="McGarry J.W."/>
            <person name="Darby A.C."/>
            <person name="Makepeace B.L."/>
        </authorList>
    </citation>
    <scope>NUCLEOTIDE SEQUENCE [LARGE SCALE GENOMIC DNA]</scope>
    <source>
        <strain evidence="11">UoL-UT</strain>
    </source>
</reference>
<evidence type="ECO:0000259" key="10">
    <source>
        <dbReference type="Pfam" id="PF00155"/>
    </source>
</evidence>
<dbReference type="GO" id="GO:0047804">
    <property type="term" value="F:cysteine-S-conjugate beta-lyase activity"/>
    <property type="evidence" value="ECO:0007669"/>
    <property type="project" value="UniProtKB-EC"/>
</dbReference>
<dbReference type="InterPro" id="IPR004839">
    <property type="entry name" value="Aminotransferase_I/II_large"/>
</dbReference>
<sequence>MLKKQRGAKRIRNQRKNVWVEFAQIASEYKPVNLGQGFPDFAAPENVTKALSEATLSTDVLMNQYTRGPGHPRLVNAISKLYSHLIDRKIEPEKEILVTIGAFEALFCAILGHVDEGDEVIIIEPFFDSYEPVTKYAGGKPVFIPLRPKVATGALSSRDWVLDNKELESKFSEKTKLVILNTPHNPTGK</sequence>
<dbReference type="PANTHER" id="PTHR43807:SF20">
    <property type="entry name" value="FI04487P"/>
    <property type="match status" value="1"/>
</dbReference>
<dbReference type="EC" id="2.6.1.7" evidence="3"/>
<comment type="catalytic activity">
    <reaction evidence="9">
        <text>an S-substituted L-cysteine + H2O = a thiol + pyruvate + NH4(+)</text>
        <dbReference type="Rhea" id="RHEA:18121"/>
        <dbReference type="ChEBI" id="CHEBI:15361"/>
        <dbReference type="ChEBI" id="CHEBI:15377"/>
        <dbReference type="ChEBI" id="CHEBI:28938"/>
        <dbReference type="ChEBI" id="CHEBI:29256"/>
        <dbReference type="ChEBI" id="CHEBI:58717"/>
        <dbReference type="EC" id="4.4.1.13"/>
    </reaction>
    <physiologicalReaction direction="left-to-right" evidence="9">
        <dbReference type="Rhea" id="RHEA:18122"/>
    </physiologicalReaction>
</comment>
<evidence type="ECO:0000256" key="5">
    <source>
        <dbReference type="ARBA" id="ARBA00022679"/>
    </source>
</evidence>
<evidence type="ECO:0000256" key="3">
    <source>
        <dbReference type="ARBA" id="ARBA00012751"/>
    </source>
</evidence>
<evidence type="ECO:0000256" key="7">
    <source>
        <dbReference type="ARBA" id="ARBA00023239"/>
    </source>
</evidence>
<dbReference type="InterPro" id="IPR015422">
    <property type="entry name" value="PyrdxlP-dep_Trfase_small"/>
</dbReference>
<comment type="caution">
    <text evidence="11">The sequence shown here is derived from an EMBL/GenBank/DDBJ whole genome shotgun (WGS) entry which is preliminary data.</text>
</comment>
<comment type="cofactor">
    <cofactor evidence="1">
        <name>pyridoxal 5'-phosphate</name>
        <dbReference type="ChEBI" id="CHEBI:597326"/>
    </cofactor>
</comment>
<organism evidence="11 12">
    <name type="scientific">Leptotrombidium deliense</name>
    <dbReference type="NCBI Taxonomy" id="299467"/>
    <lineage>
        <taxon>Eukaryota</taxon>
        <taxon>Metazoa</taxon>
        <taxon>Ecdysozoa</taxon>
        <taxon>Arthropoda</taxon>
        <taxon>Chelicerata</taxon>
        <taxon>Arachnida</taxon>
        <taxon>Acari</taxon>
        <taxon>Acariformes</taxon>
        <taxon>Trombidiformes</taxon>
        <taxon>Prostigmata</taxon>
        <taxon>Anystina</taxon>
        <taxon>Parasitengona</taxon>
        <taxon>Trombiculoidea</taxon>
        <taxon>Trombiculidae</taxon>
        <taxon>Leptotrombidium</taxon>
    </lineage>
</organism>
<dbReference type="AlphaFoldDB" id="A0A443RZU7"/>
<dbReference type="InterPro" id="IPR051326">
    <property type="entry name" value="Kynurenine-oxoglutarate_AT"/>
</dbReference>
<evidence type="ECO:0000313" key="11">
    <source>
        <dbReference type="EMBL" id="RWS20784.1"/>
    </source>
</evidence>